<dbReference type="EMBL" id="CVMV01000070">
    <property type="protein sequence ID" value="CRG96638.1"/>
    <property type="molecule type" value="Genomic_DNA"/>
</dbReference>
<dbReference type="OMA" id="GHFHLAY"/>
<keyword evidence="2" id="KW-1185">Reference proteome</keyword>
<dbReference type="AlphaFoldDB" id="A0A1J1GVZ6"/>
<organism evidence="1 2">
    <name type="scientific">Plasmodium gallinaceum</name>
    <dbReference type="NCBI Taxonomy" id="5849"/>
    <lineage>
        <taxon>Eukaryota</taxon>
        <taxon>Sar</taxon>
        <taxon>Alveolata</taxon>
        <taxon>Apicomplexa</taxon>
        <taxon>Aconoidasida</taxon>
        <taxon>Haemosporida</taxon>
        <taxon>Plasmodiidae</taxon>
        <taxon>Plasmodium</taxon>
        <taxon>Plasmodium (Haemamoeba)</taxon>
    </lineage>
</organism>
<name>A0A1J1GVZ6_PLAGA</name>
<dbReference type="Proteomes" id="UP000220797">
    <property type="component" value="Unassembled WGS sequence"/>
</dbReference>
<proteinExistence type="predicted"/>
<dbReference type="GeneID" id="39732750"/>
<gene>
    <name evidence="1" type="ORF">PGAL8A_00421800</name>
</gene>
<sequence length="807" mass="95710">MSKISNFIKKYNGKENEKITEKDLNDNLEIDIFSLLNEDSSYLSESSDDSYIEKGLNNSISFNNCNLTTYEKSVNNKTNVFETKESIVNYSNEINEHCNNNLNEVCDSNSYSTNERNKNYDYSNEKIKYLNSPHEINKYDNSNKINEQVIDNSSKANISNIILSKKSHIFHSIKILIPKFNEIGKLNDSDKKLCLNLNDDFSSKNIKRENEKDDTDHDKYMKNIIDGSNDKYENNEKTDELLYINNKNIYNFKSFEKIEKDMKEEIKEENILNNIYINFITYENKIKKIEKKRKKNMVSSKNDILFVQNKVQRDINIQKYNSISELYNDIIESINYFNELKVRKAYYCLRESFIKYYCDKKLKSFIENVFISEILYRYKIIRKIEVIFNLDVKKTCEDFINYSVISKRVYRKLAFDYLIDIKDVNGKVCSMKCIKCLSKHNNNIKNIKLASNEIMENPFLENANSNKSFEKFTTVSSETFSENENKKKEKKKKKRILKKKKKRLNIPNKSICNKYIDFTHFNVAFDEDNNEVYYFITKKEFSISKKIASTSNNKKNTYNENRKEQENNDDEGKINLNKFLLKNKKCCDQNETLDNKIIYQNEEKSDINTVIYFYVNLSIPSNFIYVIASLTEVTLFKSWIPFYSFPFKFGISECRTLKERGLLDKMVYAKIAMPWIIKDRYLLVDVWICEDFQFSKGIFLYASNIQKNSEIARNFVINTDNCTEIEMNVHAFISPKTSEETFVKCYVEISPNANLNKTFISFLTNCISHFIKICKEFEFNEEYNNQMKKNNFFYEKLRRAAEESKIY</sequence>
<evidence type="ECO:0000313" key="2">
    <source>
        <dbReference type="Proteomes" id="UP000220797"/>
    </source>
</evidence>
<dbReference type="RefSeq" id="XP_028529442.1">
    <property type="nucleotide sequence ID" value="XM_028672939.1"/>
</dbReference>
<dbReference type="VEuPathDB" id="PlasmoDB:PGAL8A_00421800"/>
<protein>
    <submittedName>
        <fullName evidence="1">Uncharacterized protein</fullName>
    </submittedName>
</protein>
<accession>A0A1J1GVZ6</accession>
<dbReference type="OrthoDB" id="17317at2759"/>
<reference evidence="1" key="1">
    <citation type="submission" date="2015-04" db="EMBL/GenBank/DDBJ databases">
        <authorList>
            <consortium name="Pathogen Informatics"/>
        </authorList>
    </citation>
    <scope>NUCLEOTIDE SEQUENCE [LARGE SCALE GENOMIC DNA]</scope>
    <source>
        <strain evidence="1">8A</strain>
    </source>
</reference>
<comment type="caution">
    <text evidence="1">The sequence shown here is derived from an EMBL/GenBank/DDBJ whole genome shotgun (WGS) entry which is preliminary data.</text>
</comment>
<evidence type="ECO:0000313" key="1">
    <source>
        <dbReference type="EMBL" id="CRG96638.1"/>
    </source>
</evidence>